<dbReference type="InterPro" id="IPR036927">
    <property type="entry name" value="Cyt_c_oxase-like_su1_sf"/>
</dbReference>
<keyword evidence="1" id="KW-0472">Membrane</keyword>
<evidence type="ECO:0000313" key="2">
    <source>
        <dbReference type="EMBL" id="MBA8777130.1"/>
    </source>
</evidence>
<dbReference type="EMBL" id="JABTCN010000034">
    <property type="protein sequence ID" value="MBA8777130.1"/>
    <property type="molecule type" value="Genomic_DNA"/>
</dbReference>
<dbReference type="InterPro" id="IPR021299">
    <property type="entry name" value="DUF2871"/>
</dbReference>
<feature type="transmembrane region" description="Helical" evidence="1">
    <location>
        <begin position="42"/>
        <end position="58"/>
    </location>
</feature>
<name>A0A9X0TKA4_9STAP</name>
<keyword evidence="1" id="KW-0812">Transmembrane</keyword>
<sequence>MKRILYAFMTYTMLGLFSGFTYRELTVHYEFTGSTQMSVMHTHLLTLGMFMFLMLIPIEKLFKLSSYYLFNWYFIIYNIGVIVTVTMQFLKGFKQIARQPIPDSFAGFAGIGHVTITVGFILLFFLLRQAIITEPREGEPLTRKHRKRANQEQNEK</sequence>
<keyword evidence="1" id="KW-1133">Transmembrane helix</keyword>
<feature type="transmembrane region" description="Helical" evidence="1">
    <location>
        <begin position="5"/>
        <end position="22"/>
    </location>
</feature>
<dbReference type="AlphaFoldDB" id="A0A9X0TKA4"/>
<evidence type="ECO:0000256" key="1">
    <source>
        <dbReference type="SAM" id="Phobius"/>
    </source>
</evidence>
<organism evidence="2 3">
    <name type="scientific">Staphylococcus coagulans</name>
    <dbReference type="NCBI Taxonomy" id="74706"/>
    <lineage>
        <taxon>Bacteria</taxon>
        <taxon>Bacillati</taxon>
        <taxon>Bacillota</taxon>
        <taxon>Bacilli</taxon>
        <taxon>Bacillales</taxon>
        <taxon>Staphylococcaceae</taxon>
        <taxon>Staphylococcus</taxon>
    </lineage>
</organism>
<comment type="caution">
    <text evidence="2">The sequence shown here is derived from an EMBL/GenBank/DDBJ whole genome shotgun (WGS) entry which is preliminary data.</text>
</comment>
<dbReference type="Gene3D" id="1.20.210.10">
    <property type="entry name" value="Cytochrome c oxidase-like, subunit I domain"/>
    <property type="match status" value="1"/>
</dbReference>
<feature type="transmembrane region" description="Helical" evidence="1">
    <location>
        <begin position="70"/>
        <end position="90"/>
    </location>
</feature>
<proteinExistence type="predicted"/>
<gene>
    <name evidence="2" type="ORF">HR081_09600</name>
</gene>
<dbReference type="Pfam" id="PF11070">
    <property type="entry name" value="DUF2871"/>
    <property type="match status" value="1"/>
</dbReference>
<reference evidence="2 3" key="1">
    <citation type="journal article" date="2020" name="Access Microbiol">
        <title>Isolation and genome sequencing of Staphylococcus schleiferi subspecies coagulans from Antarctic seals.</title>
        <authorList>
            <person name="Foster G."/>
            <person name="Robb A."/>
            <person name="Paterson G.K."/>
        </authorList>
    </citation>
    <scope>NUCLEOTIDE SEQUENCE [LARGE SCALE GENOMIC DNA]</scope>
    <source>
        <strain evidence="2 3">M615/02/4</strain>
    </source>
</reference>
<dbReference type="Proteomes" id="UP000524893">
    <property type="component" value="Unassembled WGS sequence"/>
</dbReference>
<feature type="transmembrane region" description="Helical" evidence="1">
    <location>
        <begin position="105"/>
        <end position="127"/>
    </location>
</feature>
<dbReference type="SUPFAM" id="SSF81442">
    <property type="entry name" value="Cytochrome c oxidase subunit I-like"/>
    <property type="match status" value="1"/>
</dbReference>
<evidence type="ECO:0000313" key="3">
    <source>
        <dbReference type="Proteomes" id="UP000524893"/>
    </source>
</evidence>
<dbReference type="RefSeq" id="WP_050345237.1">
    <property type="nucleotide sequence ID" value="NZ_CP092965.1"/>
</dbReference>
<accession>A0A9X0TKA4</accession>
<protein>
    <submittedName>
        <fullName evidence="2">DUF2871 domain-containing protein</fullName>
    </submittedName>
</protein>